<sequence>MDLDYLVHEHRRERPFDCTFESCPKSFARKSDLVRHERIHTNERPWVCEWPDCNRDFIQRSALIVHQRTHTGERPHRCEVGDCDKAFSDSSSLARHRRIHTGQRPYQCTVVTCRKTFCRKTTLTKHVLRNHPEWAHDPDAVSTAVFEEVDREDWDGFAAAREGDEEGDYGVPHGQERDDMQLPTPPTGYGFDGAPTTPEPASGNRRKQQRGSTGRRSGRNAHGSAARRGGGGDPEYGVDGDGSGSNQGKAYVTPPPSQHEVRRSKRRATRRRYADEVSEDDAGGQMDDEDDDEYREGAHEQHHHQHPRRVSVGQGRRQLVYPSSAPYPPMHARRTPRMVFIPPPNSPHAAPSPVAYQRRQLSASPRYEHGQDSPPHHHQQQQQQQYQQQSPDQRLSPMRGQLLTPSPQPPYAQLQRSVSHDGAMFHYAYSPSASPRPPAAATAELHAAAAPPVSLSYPMSVPMDHPTHSAPIPQSYQFSPLMSSPLRESQPIRYHRRASSAGLLDSMSDMSAFASPRLDQHALPAEGNGTAVVVGAGASSSTAHHGHDDEGSMYGLGLQLEPAVNIETTHERRLSEIHRIASPVRASFGLYDFDLNGGQPSPTSAFFSLGGNGASSQLHRRESANFPSFPTFPGGGGLSSTLVAPGTTTTTNGGRKPSFGTITNQLLESMEAERSEDHLEFVHEEEDEDGDEPEQTPGDKLEPEPEPASEDKQEKDEAKKEEQAKKEEAETAAEAREKEQVQSKLPKDVVEMETDA</sequence>
<evidence type="ECO:0000256" key="5">
    <source>
        <dbReference type="ARBA" id="ARBA00022833"/>
    </source>
</evidence>
<dbReference type="GO" id="GO:0000981">
    <property type="term" value="F:DNA-binding transcription factor activity, RNA polymerase II-specific"/>
    <property type="evidence" value="ECO:0007669"/>
    <property type="project" value="UniProtKB-ARBA"/>
</dbReference>
<dbReference type="Gene3D" id="3.30.160.60">
    <property type="entry name" value="Classic Zinc Finger"/>
    <property type="match status" value="4"/>
</dbReference>
<evidence type="ECO:0000256" key="8">
    <source>
        <dbReference type="SAM" id="MobiDB-lite"/>
    </source>
</evidence>
<feature type="compositionally biased region" description="Low complexity" evidence="8">
    <location>
        <begin position="380"/>
        <end position="393"/>
    </location>
</feature>
<keyword evidence="4 7" id="KW-0863">Zinc-finger</keyword>
<dbReference type="Pfam" id="PF00096">
    <property type="entry name" value="zf-C2H2"/>
    <property type="match status" value="3"/>
</dbReference>
<name>A0A9P6W159_RHOMI</name>
<proteinExistence type="predicted"/>
<evidence type="ECO:0000256" key="6">
    <source>
        <dbReference type="ARBA" id="ARBA00023242"/>
    </source>
</evidence>
<dbReference type="EMBL" id="PUHQ01000053">
    <property type="protein sequence ID" value="KAG0659483.1"/>
    <property type="molecule type" value="Genomic_DNA"/>
</dbReference>
<feature type="region of interest" description="Disordered" evidence="8">
    <location>
        <begin position="161"/>
        <end position="413"/>
    </location>
</feature>
<evidence type="ECO:0000256" key="3">
    <source>
        <dbReference type="ARBA" id="ARBA00022737"/>
    </source>
</evidence>
<feature type="compositionally biased region" description="Gly residues" evidence="8">
    <location>
        <begin position="228"/>
        <end position="245"/>
    </location>
</feature>
<keyword evidence="5" id="KW-0862">Zinc</keyword>
<dbReference type="PROSITE" id="PS00028">
    <property type="entry name" value="ZINC_FINGER_C2H2_1"/>
    <property type="match status" value="4"/>
</dbReference>
<evidence type="ECO:0000256" key="7">
    <source>
        <dbReference type="PROSITE-ProRule" id="PRU00042"/>
    </source>
</evidence>
<dbReference type="GO" id="GO:0005634">
    <property type="term" value="C:nucleus"/>
    <property type="evidence" value="ECO:0007669"/>
    <property type="project" value="UniProtKB-SubCell"/>
</dbReference>
<dbReference type="PANTHER" id="PTHR23235:SF142">
    <property type="entry name" value="ZINC FINGER PROTEIN 384"/>
    <property type="match status" value="1"/>
</dbReference>
<evidence type="ECO:0000313" key="11">
    <source>
        <dbReference type="Proteomes" id="UP000777482"/>
    </source>
</evidence>
<evidence type="ECO:0000313" key="10">
    <source>
        <dbReference type="EMBL" id="KAG0659483.1"/>
    </source>
</evidence>
<dbReference type="GO" id="GO:0008270">
    <property type="term" value="F:zinc ion binding"/>
    <property type="evidence" value="ECO:0007669"/>
    <property type="project" value="UniProtKB-KW"/>
</dbReference>
<dbReference type="Proteomes" id="UP000777482">
    <property type="component" value="Unassembled WGS sequence"/>
</dbReference>
<protein>
    <submittedName>
        <fullName evidence="10">Zinc finger protein, C2H2 tynpe</fullName>
    </submittedName>
</protein>
<accession>A0A9P6W159</accession>
<feature type="compositionally biased region" description="Acidic residues" evidence="8">
    <location>
        <begin position="683"/>
        <end position="694"/>
    </location>
</feature>
<keyword evidence="11" id="KW-1185">Reference proteome</keyword>
<feature type="region of interest" description="Disordered" evidence="8">
    <location>
        <begin position="672"/>
        <end position="756"/>
    </location>
</feature>
<dbReference type="OrthoDB" id="654211at2759"/>
<keyword evidence="3" id="KW-0677">Repeat</keyword>
<feature type="domain" description="C2H2-type" evidence="9">
    <location>
        <begin position="16"/>
        <end position="45"/>
    </location>
</feature>
<feature type="domain" description="C2H2-type" evidence="9">
    <location>
        <begin position="76"/>
        <end position="105"/>
    </location>
</feature>
<evidence type="ECO:0000256" key="4">
    <source>
        <dbReference type="ARBA" id="ARBA00022771"/>
    </source>
</evidence>
<dbReference type="PROSITE" id="PS50157">
    <property type="entry name" value="ZINC_FINGER_C2H2_2"/>
    <property type="match status" value="4"/>
</dbReference>
<feature type="domain" description="C2H2-type" evidence="9">
    <location>
        <begin position="46"/>
        <end position="75"/>
    </location>
</feature>
<dbReference type="SUPFAM" id="SSF57667">
    <property type="entry name" value="beta-beta-alpha zinc fingers"/>
    <property type="match status" value="3"/>
</dbReference>
<evidence type="ECO:0000256" key="1">
    <source>
        <dbReference type="ARBA" id="ARBA00004123"/>
    </source>
</evidence>
<dbReference type="AlphaFoldDB" id="A0A9P6W159"/>
<feature type="compositionally biased region" description="Basic residues" evidence="8">
    <location>
        <begin position="262"/>
        <end position="271"/>
    </location>
</feature>
<dbReference type="FunFam" id="3.30.160.60:FF:000744">
    <property type="entry name" value="zinc finger E-box-binding homeobox 1"/>
    <property type="match status" value="1"/>
</dbReference>
<organism evidence="10 11">
    <name type="scientific">Rhodotorula mucilaginosa</name>
    <name type="common">Yeast</name>
    <name type="synonym">Rhodotorula rubra</name>
    <dbReference type="NCBI Taxonomy" id="5537"/>
    <lineage>
        <taxon>Eukaryota</taxon>
        <taxon>Fungi</taxon>
        <taxon>Dikarya</taxon>
        <taxon>Basidiomycota</taxon>
        <taxon>Pucciniomycotina</taxon>
        <taxon>Microbotryomycetes</taxon>
        <taxon>Sporidiobolales</taxon>
        <taxon>Sporidiobolaceae</taxon>
        <taxon>Rhodotorula</taxon>
    </lineage>
</organism>
<feature type="compositionally biased region" description="Basic and acidic residues" evidence="8">
    <location>
        <begin position="672"/>
        <end position="682"/>
    </location>
</feature>
<dbReference type="InterPro" id="IPR036236">
    <property type="entry name" value="Znf_C2H2_sf"/>
</dbReference>
<keyword evidence="6" id="KW-0539">Nucleus</keyword>
<gene>
    <name evidence="10" type="primary">ZFP35_2</name>
    <name evidence="10" type="ORF">C6P46_005120</name>
</gene>
<feature type="domain" description="C2H2-type" evidence="9">
    <location>
        <begin position="106"/>
        <end position="131"/>
    </location>
</feature>
<feature type="compositionally biased region" description="Acidic residues" evidence="8">
    <location>
        <begin position="276"/>
        <end position="294"/>
    </location>
</feature>
<comment type="subcellular location">
    <subcellularLocation>
        <location evidence="1">Nucleus</location>
    </subcellularLocation>
</comment>
<dbReference type="GO" id="GO:0000978">
    <property type="term" value="F:RNA polymerase II cis-regulatory region sequence-specific DNA binding"/>
    <property type="evidence" value="ECO:0007669"/>
    <property type="project" value="TreeGrafter"/>
</dbReference>
<comment type="caution">
    <text evidence="10">The sequence shown here is derived from an EMBL/GenBank/DDBJ whole genome shotgun (WGS) entry which is preliminary data.</text>
</comment>
<keyword evidence="2" id="KW-0479">Metal-binding</keyword>
<feature type="compositionally biased region" description="Basic and acidic residues" evidence="8">
    <location>
        <begin position="697"/>
        <end position="750"/>
    </location>
</feature>
<dbReference type="SMART" id="SM00355">
    <property type="entry name" value="ZnF_C2H2"/>
    <property type="match status" value="4"/>
</dbReference>
<feature type="compositionally biased region" description="Basic and acidic residues" evidence="8">
    <location>
        <begin position="366"/>
        <end position="375"/>
    </location>
</feature>
<evidence type="ECO:0000256" key="2">
    <source>
        <dbReference type="ARBA" id="ARBA00022723"/>
    </source>
</evidence>
<dbReference type="FunFam" id="3.30.160.60:FF:000125">
    <property type="entry name" value="Putative zinc finger protein 143"/>
    <property type="match status" value="2"/>
</dbReference>
<evidence type="ECO:0000259" key="9">
    <source>
        <dbReference type="PROSITE" id="PS50157"/>
    </source>
</evidence>
<reference evidence="10 11" key="1">
    <citation type="submission" date="2020-11" db="EMBL/GenBank/DDBJ databases">
        <title>Kefir isolates.</title>
        <authorList>
            <person name="Marcisauskas S."/>
            <person name="Kim Y."/>
            <person name="Blasche S."/>
        </authorList>
    </citation>
    <scope>NUCLEOTIDE SEQUENCE [LARGE SCALE GENOMIC DNA]</scope>
    <source>
        <strain evidence="10 11">KR</strain>
    </source>
</reference>
<dbReference type="InterPro" id="IPR013087">
    <property type="entry name" value="Znf_C2H2_type"/>
</dbReference>
<feature type="compositionally biased region" description="Low complexity" evidence="8">
    <location>
        <begin position="210"/>
        <end position="227"/>
    </location>
</feature>
<dbReference type="PANTHER" id="PTHR23235">
    <property type="entry name" value="KRUEPPEL-LIKE TRANSCRIPTION FACTOR"/>
    <property type="match status" value="1"/>
</dbReference>